<dbReference type="InterPro" id="IPR020449">
    <property type="entry name" value="Tscrpt_reg_AraC-type_HTH"/>
</dbReference>
<dbReference type="PANTHER" id="PTHR47894:SF1">
    <property type="entry name" value="HTH-TYPE TRANSCRIPTIONAL REGULATOR VQSM"/>
    <property type="match status" value="1"/>
</dbReference>
<dbReference type="Pfam" id="PF12833">
    <property type="entry name" value="HTH_18"/>
    <property type="match status" value="1"/>
</dbReference>
<dbReference type="EMBL" id="QWDR01000004">
    <property type="protein sequence ID" value="RJY26496.1"/>
    <property type="molecule type" value="Genomic_DNA"/>
</dbReference>
<name>A0A3A6UQ62_LEGPN</name>
<proteinExistence type="predicted"/>
<comment type="caution">
    <text evidence="1">The sequence shown here is derived from an EMBL/GenBank/DDBJ whole genome shotgun (WGS) entry which is preliminary data.</text>
</comment>
<dbReference type="SMART" id="SM00342">
    <property type="entry name" value="HTH_ARAC"/>
    <property type="match status" value="1"/>
</dbReference>
<protein>
    <submittedName>
        <fullName evidence="1">AraC family transcriptional regulator</fullName>
    </submittedName>
</protein>
<reference evidence="1 2" key="1">
    <citation type="submission" date="2018-08" db="EMBL/GenBank/DDBJ databases">
        <title>Genome Sequences of Legionella pneumophila subsp. pneumophila Isolates, Recovered from a Drinking Water System in a Large Builging.</title>
        <authorList>
            <person name="Gomez-Alvarez V."/>
            <person name="Boczek L."/>
            <person name="King D."/>
            <person name="Pemberton A."/>
            <person name="Pfaller S."/>
            <person name="Rodgers M."/>
            <person name="Santodomingo J."/>
            <person name="Revetta R."/>
        </authorList>
    </citation>
    <scope>NUCLEOTIDE SEQUENCE [LARGE SCALE GENOMIC DNA]</scope>
    <source>
        <strain evidence="1 2">L01C.1</strain>
    </source>
</reference>
<dbReference type="SUPFAM" id="SSF46689">
    <property type="entry name" value="Homeodomain-like"/>
    <property type="match status" value="1"/>
</dbReference>
<evidence type="ECO:0000313" key="1">
    <source>
        <dbReference type="EMBL" id="RJY26496.1"/>
    </source>
</evidence>
<dbReference type="InterPro" id="IPR032687">
    <property type="entry name" value="AraC-type_N"/>
</dbReference>
<dbReference type="PRINTS" id="PR00032">
    <property type="entry name" value="HTHARAC"/>
</dbReference>
<dbReference type="GO" id="GO:0005829">
    <property type="term" value="C:cytosol"/>
    <property type="evidence" value="ECO:0007669"/>
    <property type="project" value="TreeGrafter"/>
</dbReference>
<dbReference type="Proteomes" id="UP000277145">
    <property type="component" value="Unassembled WGS sequence"/>
</dbReference>
<dbReference type="Gene3D" id="1.10.10.60">
    <property type="entry name" value="Homeodomain-like"/>
    <property type="match status" value="1"/>
</dbReference>
<dbReference type="PROSITE" id="PS01124">
    <property type="entry name" value="HTH_ARAC_FAMILY_2"/>
    <property type="match status" value="1"/>
</dbReference>
<dbReference type="AlphaFoldDB" id="A0A3A6UQ62"/>
<sequence>MLMDLVIAANYLSTLEKCLEQFGINHFLEKIGFDLIRVHDPDAYLTQDEFNQVILEAYKLSNCPELGLVFGQNLSIVNHGFLGYAAMSSPTFGTAIQTVLSYLNTRTNLLSLELRQFNNENRAYIKLLPHTKEMVLSRFITELAVTHLIKMRNFLISCNDPLLKIELNYDEPPYAKYYQTIFQTKIVFNTEATRVWFKAEELNYPIHFADDVSYQLAKRQLQELEKKMSLKEDMASKIKSILINQNLNHASMDEIASRLCMTSRTLRRHLQRLDVTYQELLDEVREQKAKTFLLNNNISMTEISFLLGFQDTSNFSKAFKRWTGVTPTEYREKHEVQ</sequence>
<dbReference type="InterPro" id="IPR009057">
    <property type="entry name" value="Homeodomain-like_sf"/>
</dbReference>
<evidence type="ECO:0000313" key="2">
    <source>
        <dbReference type="Proteomes" id="UP000277145"/>
    </source>
</evidence>
<accession>A0A3A6UQ62</accession>
<dbReference type="Pfam" id="PF12625">
    <property type="entry name" value="Arabinose_bd"/>
    <property type="match status" value="1"/>
</dbReference>
<dbReference type="GO" id="GO:0003700">
    <property type="term" value="F:DNA-binding transcription factor activity"/>
    <property type="evidence" value="ECO:0007669"/>
    <property type="project" value="InterPro"/>
</dbReference>
<dbReference type="PANTHER" id="PTHR47894">
    <property type="entry name" value="HTH-TYPE TRANSCRIPTIONAL REGULATOR GADX"/>
    <property type="match status" value="1"/>
</dbReference>
<organism evidence="1 2">
    <name type="scientific">Legionella pneumophila subsp. pneumophila</name>
    <dbReference type="NCBI Taxonomy" id="91891"/>
    <lineage>
        <taxon>Bacteria</taxon>
        <taxon>Pseudomonadati</taxon>
        <taxon>Pseudomonadota</taxon>
        <taxon>Gammaproteobacteria</taxon>
        <taxon>Legionellales</taxon>
        <taxon>Legionellaceae</taxon>
        <taxon>Legionella</taxon>
    </lineage>
</organism>
<gene>
    <name evidence="1" type="ORF">D1H98_15630</name>
</gene>
<dbReference type="GO" id="GO:0000976">
    <property type="term" value="F:transcription cis-regulatory region binding"/>
    <property type="evidence" value="ECO:0007669"/>
    <property type="project" value="TreeGrafter"/>
</dbReference>
<dbReference type="InterPro" id="IPR018060">
    <property type="entry name" value="HTH_AraC"/>
</dbReference>